<reference evidence="1" key="1">
    <citation type="submission" date="2022-07" db="EMBL/GenBank/DDBJ databases">
        <title>Genome Sequence of Lecanicillium saksenae.</title>
        <authorList>
            <person name="Buettner E."/>
        </authorList>
    </citation>
    <scope>NUCLEOTIDE SEQUENCE</scope>
    <source>
        <strain evidence="1">VT-O1</strain>
    </source>
</reference>
<organism evidence="1 2">
    <name type="scientific">Lecanicillium saksenae</name>
    <dbReference type="NCBI Taxonomy" id="468837"/>
    <lineage>
        <taxon>Eukaryota</taxon>
        <taxon>Fungi</taxon>
        <taxon>Dikarya</taxon>
        <taxon>Ascomycota</taxon>
        <taxon>Pezizomycotina</taxon>
        <taxon>Sordariomycetes</taxon>
        <taxon>Hypocreomycetidae</taxon>
        <taxon>Hypocreales</taxon>
        <taxon>Cordycipitaceae</taxon>
        <taxon>Lecanicillium</taxon>
    </lineage>
</organism>
<protein>
    <submittedName>
        <fullName evidence="1">Uncharacterized protein</fullName>
    </submittedName>
</protein>
<proteinExistence type="predicted"/>
<evidence type="ECO:0000313" key="2">
    <source>
        <dbReference type="Proteomes" id="UP001148737"/>
    </source>
</evidence>
<dbReference type="Proteomes" id="UP001148737">
    <property type="component" value="Unassembled WGS sequence"/>
</dbReference>
<accession>A0ACC1R0H8</accession>
<comment type="caution">
    <text evidence="1">The sequence shown here is derived from an EMBL/GenBank/DDBJ whole genome shotgun (WGS) entry which is preliminary data.</text>
</comment>
<sequence length="588" mass="64652">MVRLRCRFVVGVLAYVALLLGARFLLQAPNETYGTIFAIDLGTAYCRVAAMKNGTMEMLVNKHGNPATPSYVAFTKEGYLVGDSAKNQAAANPFNTVFNVKRLIGRKFDQADVQTDIKRFPFTVISKKNHPIIKVNTKEGEKQFTPEGIVAMILAEMTEIAEGHLGGKVTHAVLTVPANFNDSQRQAVEKAGVIAGLTILRLIDEPIAAGMAYNTDMNVMENERYIIVYDHGAALHLSLLYINGGFVEILSTTNNPHLSGEEFDRRIVDFFVDLYNDENNVDVSKDLHAIERLKREVERAKCTLSSRTSAHIRIDSFFGGKDFSEILTRAKFEEVNADCFKQSIACIDQLLKEADMRQSSVGDIVLIGSASQIPSVQAVVEEYFDGKKIKDINRDGAILIGAGQQAEIMSDGCGIGHPVLMHASPLTLGIETAGGIMSTLIPRHSAMPTRKSRVFSTTADNQRSVIIKVFEGERSMAKGNTRLGEFELAGIPLASRGIPENEVAFELMQPNNLQVFAIAKSTGKQESITIVRQRLSEEEINRLVIDAANHAGEDKASRERIGRNNLGDFPSSLKSLDGKVESKYHDEL</sequence>
<keyword evidence="2" id="KW-1185">Reference proteome</keyword>
<dbReference type="EMBL" id="JANAKD010000298">
    <property type="protein sequence ID" value="KAJ3495257.1"/>
    <property type="molecule type" value="Genomic_DNA"/>
</dbReference>
<name>A0ACC1R0H8_9HYPO</name>
<gene>
    <name evidence="1" type="ORF">NLG97_g3527</name>
</gene>
<evidence type="ECO:0000313" key="1">
    <source>
        <dbReference type="EMBL" id="KAJ3495257.1"/>
    </source>
</evidence>